<keyword evidence="4" id="KW-1185">Reference proteome</keyword>
<evidence type="ECO:0000313" key="4">
    <source>
        <dbReference type="Proteomes" id="UP000490980"/>
    </source>
</evidence>
<dbReference type="AlphaFoldDB" id="A0A7X5U9E5"/>
<protein>
    <submittedName>
        <fullName evidence="3">Agmatine deiminase family protein</fullName>
    </submittedName>
</protein>
<dbReference type="InterPro" id="IPR006311">
    <property type="entry name" value="TAT_signal"/>
</dbReference>
<evidence type="ECO:0000256" key="2">
    <source>
        <dbReference type="ARBA" id="ARBA00022801"/>
    </source>
</evidence>
<name>A0A7X5U9E5_9GAMM</name>
<dbReference type="RefSeq" id="WP_166947380.1">
    <property type="nucleotide sequence ID" value="NZ_JAARLZ010000004.1"/>
</dbReference>
<dbReference type="GO" id="GO:0009446">
    <property type="term" value="P:putrescine biosynthetic process"/>
    <property type="evidence" value="ECO:0007669"/>
    <property type="project" value="InterPro"/>
</dbReference>
<comment type="caution">
    <text evidence="3">The sequence shown here is derived from an EMBL/GenBank/DDBJ whole genome shotgun (WGS) entry which is preliminary data.</text>
</comment>
<keyword evidence="1" id="KW-0732">Signal</keyword>
<keyword evidence="2" id="KW-0378">Hydrolase</keyword>
<dbReference type="InterPro" id="IPR019546">
    <property type="entry name" value="TAT_signal_bac_arc"/>
</dbReference>
<dbReference type="GO" id="GO:0004668">
    <property type="term" value="F:protein-arginine deiminase activity"/>
    <property type="evidence" value="ECO:0007669"/>
    <property type="project" value="InterPro"/>
</dbReference>
<dbReference type="Proteomes" id="UP000490980">
    <property type="component" value="Unassembled WGS sequence"/>
</dbReference>
<organism evidence="3 4">
    <name type="scientific">Luteibacter anthropi</name>
    <dbReference type="NCBI Taxonomy" id="564369"/>
    <lineage>
        <taxon>Bacteria</taxon>
        <taxon>Pseudomonadati</taxon>
        <taxon>Pseudomonadota</taxon>
        <taxon>Gammaproteobacteria</taxon>
        <taxon>Lysobacterales</taxon>
        <taxon>Rhodanobacteraceae</taxon>
        <taxon>Luteibacter</taxon>
    </lineage>
</organism>
<evidence type="ECO:0000313" key="3">
    <source>
        <dbReference type="EMBL" id="NII06356.1"/>
    </source>
</evidence>
<dbReference type="InterPro" id="IPR007466">
    <property type="entry name" value="Peptidyl-Arg-deiminase_porph"/>
</dbReference>
<dbReference type="EMBL" id="JAARLZ010000004">
    <property type="protein sequence ID" value="NII06356.1"/>
    <property type="molecule type" value="Genomic_DNA"/>
</dbReference>
<dbReference type="PANTHER" id="PTHR31377:SF0">
    <property type="entry name" value="AGMATINE DEIMINASE-RELATED"/>
    <property type="match status" value="1"/>
</dbReference>
<dbReference type="Pfam" id="PF04371">
    <property type="entry name" value="PAD_porph"/>
    <property type="match status" value="1"/>
</dbReference>
<dbReference type="NCBIfam" id="TIGR01409">
    <property type="entry name" value="TAT_signal_seq"/>
    <property type="match status" value="1"/>
</dbReference>
<accession>A0A7X5U9E5</accession>
<reference evidence="3 4" key="1">
    <citation type="submission" date="2020-03" db="EMBL/GenBank/DDBJ databases">
        <authorList>
            <person name="Lai Q."/>
        </authorList>
    </citation>
    <scope>NUCLEOTIDE SEQUENCE [LARGE SCALE GENOMIC DNA]</scope>
    <source>
        <strain evidence="3 4">CCUG 25036</strain>
    </source>
</reference>
<evidence type="ECO:0000256" key="1">
    <source>
        <dbReference type="ARBA" id="ARBA00022729"/>
    </source>
</evidence>
<sequence>MSTRRDFIKKASLAAGAGLLVSHGLRVNAATASGKWWMPDEHLPQERVFLAYAASRSVWKDFAEDVNSTVALLARTIARYQPVTVLCREDQEDDAREECGSGNIDYLPMPVDDIWIRDYGGCFVRNADGDLGLVDFNFNGWGGKQKHSRDAQVASALSHELKVDYMRSLVTGEGGGIEVDGHGTAIMTESCWLNPNRNPGMSRAQIEAELKARLGLRKIIWLPGIRDEDITDAHVDFYARFVRPGVVIANLDNDPESYDYDVTRKHLQILKSATDADGKRLEVHALPPPLEIRDSEFSEDDSTFAAGYINFLPINGAVIAPQFGDGKADRYCRTLLASLYPGREVVQVNIDPIASGGGGIHCVTKNMPRV</sequence>
<gene>
    <name evidence="3" type="ORF">HBF25_08165</name>
</gene>
<dbReference type="Gene3D" id="3.75.10.10">
    <property type="entry name" value="L-arginine/glycine Amidinotransferase, Chain A"/>
    <property type="match status" value="1"/>
</dbReference>
<proteinExistence type="predicted"/>
<dbReference type="PROSITE" id="PS51318">
    <property type="entry name" value="TAT"/>
    <property type="match status" value="1"/>
</dbReference>
<dbReference type="GO" id="GO:0047632">
    <property type="term" value="F:agmatine deiminase activity"/>
    <property type="evidence" value="ECO:0007669"/>
    <property type="project" value="TreeGrafter"/>
</dbReference>
<dbReference type="PANTHER" id="PTHR31377">
    <property type="entry name" value="AGMATINE DEIMINASE-RELATED"/>
    <property type="match status" value="1"/>
</dbReference>
<dbReference type="SUPFAM" id="SSF55909">
    <property type="entry name" value="Pentein"/>
    <property type="match status" value="1"/>
</dbReference>